<organism evidence="1 2">
    <name type="scientific">Rangifer tarandus platyrhynchus</name>
    <name type="common">Svalbard reindeer</name>
    <dbReference type="NCBI Taxonomy" id="3082113"/>
    <lineage>
        <taxon>Eukaryota</taxon>
        <taxon>Metazoa</taxon>
        <taxon>Chordata</taxon>
        <taxon>Craniata</taxon>
        <taxon>Vertebrata</taxon>
        <taxon>Euteleostomi</taxon>
        <taxon>Mammalia</taxon>
        <taxon>Eutheria</taxon>
        <taxon>Laurasiatheria</taxon>
        <taxon>Artiodactyla</taxon>
        <taxon>Ruminantia</taxon>
        <taxon>Pecora</taxon>
        <taxon>Cervidae</taxon>
        <taxon>Odocoileinae</taxon>
        <taxon>Rangifer</taxon>
    </lineage>
</organism>
<proteinExistence type="predicted"/>
<name>A0AC59YA47_RANTA</name>
<dbReference type="Proteomes" id="UP001162501">
    <property type="component" value="Chromosome 11"/>
</dbReference>
<accession>A0AC59YA47</accession>
<gene>
    <name evidence="1" type="ORF">MRATA1EN22A_LOCUS3669</name>
</gene>
<protein>
    <submittedName>
        <fullName evidence="1">Uncharacterized protein</fullName>
    </submittedName>
</protein>
<dbReference type="EMBL" id="OX596095">
    <property type="protein sequence ID" value="CAM9519005.1"/>
    <property type="molecule type" value="Genomic_DNA"/>
</dbReference>
<reference evidence="1" key="2">
    <citation type="submission" date="2025-03" db="EMBL/GenBank/DDBJ databases">
        <authorList>
            <consortium name="ELIXIR-Norway"/>
            <consortium name="Elixir Norway"/>
        </authorList>
    </citation>
    <scope>NUCLEOTIDE SEQUENCE</scope>
</reference>
<sequence>MSQLCLSAALLVLLGTLVANIPGCDTSNQAKAQRPDFCLKPPYTGPCKAKIIRYFYNAKSGFCETFIYGGCRPKNNNFKSAEDCMRTCGRATRPWDSSSLSFQPLLIESSLSLGYQVPDSSIHQ</sequence>
<reference evidence="1" key="1">
    <citation type="submission" date="2023-05" db="EMBL/GenBank/DDBJ databases">
        <authorList>
            <consortium name="ELIXIR-Norway"/>
        </authorList>
    </citation>
    <scope>NUCLEOTIDE SEQUENCE</scope>
</reference>
<evidence type="ECO:0000313" key="2">
    <source>
        <dbReference type="Proteomes" id="UP001162501"/>
    </source>
</evidence>
<evidence type="ECO:0000313" key="1">
    <source>
        <dbReference type="EMBL" id="CAM9519005.1"/>
    </source>
</evidence>